<proteinExistence type="inferred from homology"/>
<keyword evidence="4" id="KW-0874">Quinone</keyword>
<dbReference type="PANTHER" id="PTHR34573">
    <property type="entry name" value="VKC DOMAIN-CONTAINING PROTEIN"/>
    <property type="match status" value="1"/>
</dbReference>
<keyword evidence="8" id="KW-1015">Disulfide bond</keyword>
<dbReference type="EMBL" id="OZ023705">
    <property type="protein sequence ID" value="CAK9875151.1"/>
    <property type="molecule type" value="Genomic_DNA"/>
</dbReference>
<dbReference type="InterPro" id="IPR036249">
    <property type="entry name" value="Thioredoxin-like_sf"/>
</dbReference>
<comment type="similarity">
    <text evidence="2">Belongs to the VKOR family.</text>
</comment>
<evidence type="ECO:0000256" key="7">
    <source>
        <dbReference type="ARBA" id="ARBA00023136"/>
    </source>
</evidence>
<reference evidence="13" key="1">
    <citation type="submission" date="2024-03" db="EMBL/GenBank/DDBJ databases">
        <authorList>
            <consortium name="ELIXIR-Norway"/>
            <consortium name="Elixir Norway"/>
        </authorList>
    </citation>
    <scope>NUCLEOTIDE SEQUENCE</scope>
</reference>
<keyword evidence="6" id="KW-0560">Oxidoreductase</keyword>
<organism evidence="13 14">
    <name type="scientific">Sphagnum jensenii</name>
    <dbReference type="NCBI Taxonomy" id="128206"/>
    <lineage>
        <taxon>Eukaryota</taxon>
        <taxon>Viridiplantae</taxon>
        <taxon>Streptophyta</taxon>
        <taxon>Embryophyta</taxon>
        <taxon>Bryophyta</taxon>
        <taxon>Sphagnophytina</taxon>
        <taxon>Sphagnopsida</taxon>
        <taxon>Sphagnales</taxon>
        <taxon>Sphagnaceae</taxon>
        <taxon>Sphagnum</taxon>
    </lineage>
</organism>
<dbReference type="Gene3D" id="3.40.30.10">
    <property type="entry name" value="Glutaredoxin"/>
    <property type="match status" value="1"/>
</dbReference>
<keyword evidence="3 11" id="KW-0812">Transmembrane</keyword>
<keyword evidence="9" id="KW-0676">Redox-active center</keyword>
<evidence type="ECO:0000256" key="10">
    <source>
        <dbReference type="SAM" id="MobiDB-lite"/>
    </source>
</evidence>
<evidence type="ECO:0000313" key="13">
    <source>
        <dbReference type="EMBL" id="CAK9875151.1"/>
    </source>
</evidence>
<feature type="transmembrane region" description="Helical" evidence="11">
    <location>
        <begin position="264"/>
        <end position="283"/>
    </location>
</feature>
<evidence type="ECO:0000256" key="5">
    <source>
        <dbReference type="ARBA" id="ARBA00022989"/>
    </source>
</evidence>
<evidence type="ECO:0000256" key="8">
    <source>
        <dbReference type="ARBA" id="ARBA00023157"/>
    </source>
</evidence>
<evidence type="ECO:0000256" key="4">
    <source>
        <dbReference type="ARBA" id="ARBA00022719"/>
    </source>
</evidence>
<evidence type="ECO:0000256" key="2">
    <source>
        <dbReference type="ARBA" id="ARBA00006214"/>
    </source>
</evidence>
<evidence type="ECO:0000256" key="6">
    <source>
        <dbReference type="ARBA" id="ARBA00023002"/>
    </source>
</evidence>
<feature type="transmembrane region" description="Helical" evidence="11">
    <location>
        <begin position="202"/>
        <end position="223"/>
    </location>
</feature>
<protein>
    <recommendedName>
        <fullName evidence="12">Vitamin K epoxide reductase domain-containing protein</fullName>
    </recommendedName>
</protein>
<dbReference type="InterPro" id="IPR044698">
    <property type="entry name" value="VKOR/LTO1"/>
</dbReference>
<gene>
    <name evidence="13" type="ORF">CSSPJE1EN2_LOCUS17400</name>
</gene>
<sequence length="409" mass="43807">MALSVRVSAASHCLLQQHNLQWLQSPGCSSWKQGRRLKRWCSGGRLLVHYNSHGLVSFKVCAQQQQRPSSSADNIDDEISSPAVFPSLQEESGGNGAEGGQGRDKTGNTRGDLSKLRYWLVTGLAAVGLAETSYLTWVKLFGGAVSCPTGGATCSDVLNSDYAMVFGVPLPFIGLLAYGTVTVLGVWTLLNTGNQAREEDGVVGWLLLASTTAMAVASAYFMYILNVKLEGASCTYCVGSALLSLSLLLCTLKGFTTKDIRNVVSLQLLVGASVVVGLTVAFGDANSAFARGDIDLPPLEPEVSTSSSPKELSLAKHLRSIGAKMYGAFWCSHCFEQKQMFGKEAMKYVEYVECFPEGYRKGVQIAKACEAANIQGFPTWIINGQQFSGEQELSQLAEASGFDASKVAN</sequence>
<dbReference type="SMART" id="SM00756">
    <property type="entry name" value="VKc"/>
    <property type="match status" value="1"/>
</dbReference>
<dbReference type="SUPFAM" id="SSF52833">
    <property type="entry name" value="Thioredoxin-like"/>
    <property type="match status" value="1"/>
</dbReference>
<keyword evidence="14" id="KW-1185">Reference proteome</keyword>
<dbReference type="PANTHER" id="PTHR34573:SF1">
    <property type="entry name" value="VITAMIN K EPOXIDE REDUCTASE DOMAIN-CONTAINING PROTEIN"/>
    <property type="match status" value="1"/>
</dbReference>
<evidence type="ECO:0000256" key="11">
    <source>
        <dbReference type="SAM" id="Phobius"/>
    </source>
</evidence>
<dbReference type="Pfam" id="PF07884">
    <property type="entry name" value="VKOR"/>
    <property type="match status" value="1"/>
</dbReference>
<keyword evidence="5 11" id="KW-1133">Transmembrane helix</keyword>
<dbReference type="InterPro" id="IPR038354">
    <property type="entry name" value="VKOR_sf"/>
</dbReference>
<evidence type="ECO:0000256" key="3">
    <source>
        <dbReference type="ARBA" id="ARBA00022692"/>
    </source>
</evidence>
<keyword evidence="7 11" id="KW-0472">Membrane</keyword>
<evidence type="ECO:0000313" key="14">
    <source>
        <dbReference type="Proteomes" id="UP001497522"/>
    </source>
</evidence>
<comment type="subcellular location">
    <subcellularLocation>
        <location evidence="1">Membrane</location>
        <topology evidence="1">Multi-pass membrane protein</topology>
    </subcellularLocation>
</comment>
<feature type="transmembrane region" description="Helical" evidence="11">
    <location>
        <begin position="118"/>
        <end position="137"/>
    </location>
</feature>
<feature type="transmembrane region" description="Helical" evidence="11">
    <location>
        <begin position="229"/>
        <end position="252"/>
    </location>
</feature>
<evidence type="ECO:0000256" key="1">
    <source>
        <dbReference type="ARBA" id="ARBA00004141"/>
    </source>
</evidence>
<dbReference type="Gene3D" id="1.20.1440.130">
    <property type="entry name" value="VKOR domain"/>
    <property type="match status" value="1"/>
</dbReference>
<dbReference type="InterPro" id="IPR012932">
    <property type="entry name" value="VKOR"/>
</dbReference>
<feature type="domain" description="Vitamin K epoxide reductase" evidence="12">
    <location>
        <begin position="114"/>
        <end position="255"/>
    </location>
</feature>
<accession>A0ABP1BHT4</accession>
<feature type="region of interest" description="Disordered" evidence="10">
    <location>
        <begin position="88"/>
        <end position="109"/>
    </location>
</feature>
<feature type="transmembrane region" description="Helical" evidence="11">
    <location>
        <begin position="168"/>
        <end position="190"/>
    </location>
</feature>
<evidence type="ECO:0000256" key="9">
    <source>
        <dbReference type="ARBA" id="ARBA00023284"/>
    </source>
</evidence>
<evidence type="ECO:0000259" key="12">
    <source>
        <dbReference type="SMART" id="SM00756"/>
    </source>
</evidence>
<dbReference type="Proteomes" id="UP001497522">
    <property type="component" value="Chromosome 4"/>
</dbReference>
<name>A0ABP1BHT4_9BRYO</name>
<dbReference type="CDD" id="cd12916">
    <property type="entry name" value="VKOR_1"/>
    <property type="match status" value="1"/>
</dbReference>